<protein>
    <submittedName>
        <fullName evidence="2">ABC-type transport auxiliary lipoprotein family protein</fullName>
    </submittedName>
</protein>
<reference evidence="2" key="1">
    <citation type="submission" date="2024-06" db="EMBL/GenBank/DDBJ databases">
        <title>Caulobacter inopinatus, sp. nov.</title>
        <authorList>
            <person name="Donachie S.P."/>
        </authorList>
    </citation>
    <scope>NUCLEOTIDE SEQUENCE</scope>
    <source>
        <strain evidence="2">73W</strain>
    </source>
</reference>
<dbReference type="Pfam" id="PF03886">
    <property type="entry name" value="ABC_trans_aux"/>
    <property type="match status" value="1"/>
</dbReference>
<dbReference type="RefSeq" id="WP_369059122.1">
    <property type="nucleotide sequence ID" value="NZ_CP158375.1"/>
</dbReference>
<accession>A0AB39KRH8</accession>
<dbReference type="PROSITE" id="PS51257">
    <property type="entry name" value="PROKAR_LIPOPROTEIN"/>
    <property type="match status" value="1"/>
</dbReference>
<dbReference type="InterPro" id="IPR005586">
    <property type="entry name" value="ABC_trans_aux"/>
</dbReference>
<proteinExistence type="predicted"/>
<gene>
    <name evidence="2" type="ORF">ABOZ73_16030</name>
</gene>
<evidence type="ECO:0000313" key="2">
    <source>
        <dbReference type="EMBL" id="XDO96268.1"/>
    </source>
</evidence>
<organism evidence="2">
    <name type="scientific">Caulobacter sp. 73W</name>
    <dbReference type="NCBI Taxonomy" id="3161137"/>
    <lineage>
        <taxon>Bacteria</taxon>
        <taxon>Pseudomonadati</taxon>
        <taxon>Pseudomonadota</taxon>
        <taxon>Alphaproteobacteria</taxon>
        <taxon>Caulobacterales</taxon>
        <taxon>Caulobacteraceae</taxon>
        <taxon>Caulobacter</taxon>
    </lineage>
</organism>
<name>A0AB39KRH8_9CAUL</name>
<feature type="domain" description="ABC-type transport auxiliary lipoprotein component" evidence="1">
    <location>
        <begin position="65"/>
        <end position="203"/>
    </location>
</feature>
<dbReference type="SUPFAM" id="SSF159594">
    <property type="entry name" value="XCC0632-like"/>
    <property type="match status" value="1"/>
</dbReference>
<evidence type="ECO:0000259" key="1">
    <source>
        <dbReference type="Pfam" id="PF03886"/>
    </source>
</evidence>
<dbReference type="AlphaFoldDB" id="A0AB39KRH8"/>
<dbReference type="Gene3D" id="3.40.50.10610">
    <property type="entry name" value="ABC-type transport auxiliary lipoprotein component"/>
    <property type="match status" value="1"/>
</dbReference>
<sequence>MTPSRTFRALALTAALALPLGLGGCISLFPKSDPAQMYRFGDTPAADAPAGNAGDVIGVLKPPSSFTRPAAGDQILTISPGGEAAYVAEARWIAPAIVLWDEAVQKAFDANPGAARLIARGERQSADMAMRLDVRTFEARYDNGEKAPPAVTVSVRGVLLKTADRTLLDDRMFSATVRAADNRQGPIVAAYDQATAKVLADIVAWTNTQGKRAK</sequence>
<keyword evidence="2" id="KW-0449">Lipoprotein</keyword>
<dbReference type="EMBL" id="CP158375">
    <property type="protein sequence ID" value="XDO96268.1"/>
    <property type="molecule type" value="Genomic_DNA"/>
</dbReference>